<proteinExistence type="predicted"/>
<dbReference type="Proteomes" id="UP000321353">
    <property type="component" value="Chromosome"/>
</dbReference>
<dbReference type="EMBL" id="CP036264">
    <property type="protein sequence ID" value="QEG00790.1"/>
    <property type="molecule type" value="Genomic_DNA"/>
</dbReference>
<sequence length="89" mass="10101">MFHALIANTHSKSKPPNPAVTATPSFDPATTRTSFESEDRNDRLLSQEERRIVMWLLPLLILSISPPILLVVLHWFFPHVMLLDTVQGP</sequence>
<name>A0A5B9MK25_9BACT</name>
<keyword evidence="4" id="KW-1185">Reference proteome</keyword>
<evidence type="ECO:0000256" key="1">
    <source>
        <dbReference type="SAM" id="MobiDB-lite"/>
    </source>
</evidence>
<feature type="region of interest" description="Disordered" evidence="1">
    <location>
        <begin position="1"/>
        <end position="42"/>
    </location>
</feature>
<reference evidence="3 4" key="1">
    <citation type="submission" date="2019-02" db="EMBL/GenBank/DDBJ databases">
        <title>Planctomycetal bacteria perform biofilm scaping via a novel small molecule.</title>
        <authorList>
            <person name="Jeske O."/>
            <person name="Boedeker C."/>
            <person name="Wiegand S."/>
            <person name="Breitling P."/>
            <person name="Kallscheuer N."/>
            <person name="Jogler M."/>
            <person name="Rohde M."/>
            <person name="Petersen J."/>
            <person name="Medema M.H."/>
            <person name="Surup F."/>
            <person name="Jogler C."/>
        </authorList>
    </citation>
    <scope>NUCLEOTIDE SEQUENCE [LARGE SCALE GENOMIC DNA]</scope>
    <source>
        <strain evidence="3 4">Mal15</strain>
    </source>
</reference>
<gene>
    <name evidence="3" type="ORF">Mal15_48620</name>
</gene>
<keyword evidence="2" id="KW-0472">Membrane</keyword>
<dbReference type="KEGG" id="smam:Mal15_48620"/>
<organism evidence="3 4">
    <name type="scientific">Stieleria maiorica</name>
    <dbReference type="NCBI Taxonomy" id="2795974"/>
    <lineage>
        <taxon>Bacteria</taxon>
        <taxon>Pseudomonadati</taxon>
        <taxon>Planctomycetota</taxon>
        <taxon>Planctomycetia</taxon>
        <taxon>Pirellulales</taxon>
        <taxon>Pirellulaceae</taxon>
        <taxon>Stieleria</taxon>
    </lineage>
</organism>
<feature type="compositionally biased region" description="Polar residues" evidence="1">
    <location>
        <begin position="20"/>
        <end position="34"/>
    </location>
</feature>
<keyword evidence="2" id="KW-1133">Transmembrane helix</keyword>
<dbReference type="AlphaFoldDB" id="A0A5B9MK25"/>
<protein>
    <submittedName>
        <fullName evidence="3">Uncharacterized protein</fullName>
    </submittedName>
</protein>
<evidence type="ECO:0000313" key="3">
    <source>
        <dbReference type="EMBL" id="QEG00790.1"/>
    </source>
</evidence>
<keyword evidence="2" id="KW-0812">Transmembrane</keyword>
<evidence type="ECO:0000313" key="4">
    <source>
        <dbReference type="Proteomes" id="UP000321353"/>
    </source>
</evidence>
<feature type="transmembrane region" description="Helical" evidence="2">
    <location>
        <begin position="52"/>
        <end position="77"/>
    </location>
</feature>
<accession>A0A5B9MK25</accession>
<evidence type="ECO:0000256" key="2">
    <source>
        <dbReference type="SAM" id="Phobius"/>
    </source>
</evidence>
<dbReference type="RefSeq" id="WP_147869969.1">
    <property type="nucleotide sequence ID" value="NZ_CP036264.1"/>
</dbReference>